<evidence type="ECO:0000313" key="1">
    <source>
        <dbReference type="EMBL" id="GAG86357.1"/>
    </source>
</evidence>
<comment type="caution">
    <text evidence="1">The sequence shown here is derived from an EMBL/GenBank/DDBJ whole genome shotgun (WGS) entry which is preliminary data.</text>
</comment>
<gene>
    <name evidence="1" type="ORF">S01H4_30223</name>
</gene>
<dbReference type="AlphaFoldDB" id="X1BZ05"/>
<proteinExistence type="predicted"/>
<sequence length="93" mass="10905">PPSIRFRDFHALDYPRKVVTVEPVMDFDLEPFVDWMVQLKDQGSLEYVWFGFNSKPNQVHLPEPSEEKAQEYVDQLIEAGIELRGKSLRTVRV</sequence>
<feature type="non-terminal residue" evidence="1">
    <location>
        <position position="1"/>
    </location>
</feature>
<name>X1BZ05_9ZZZZ</name>
<protein>
    <submittedName>
        <fullName evidence="1">Uncharacterized protein</fullName>
    </submittedName>
</protein>
<reference evidence="1" key="1">
    <citation type="journal article" date="2014" name="Front. Microbiol.">
        <title>High frequency of phylogenetically diverse reductive dehalogenase-homologous genes in deep subseafloor sedimentary metagenomes.</title>
        <authorList>
            <person name="Kawai M."/>
            <person name="Futagami T."/>
            <person name="Toyoda A."/>
            <person name="Takaki Y."/>
            <person name="Nishi S."/>
            <person name="Hori S."/>
            <person name="Arai W."/>
            <person name="Tsubouchi T."/>
            <person name="Morono Y."/>
            <person name="Uchiyama I."/>
            <person name="Ito T."/>
            <person name="Fujiyama A."/>
            <person name="Inagaki F."/>
            <person name="Takami H."/>
        </authorList>
    </citation>
    <scope>NUCLEOTIDE SEQUENCE</scope>
    <source>
        <strain evidence="1">Expedition CK06-06</strain>
    </source>
</reference>
<accession>X1BZ05</accession>
<dbReference type="EMBL" id="BART01015582">
    <property type="protein sequence ID" value="GAG86357.1"/>
    <property type="molecule type" value="Genomic_DNA"/>
</dbReference>
<organism evidence="1">
    <name type="scientific">marine sediment metagenome</name>
    <dbReference type="NCBI Taxonomy" id="412755"/>
    <lineage>
        <taxon>unclassified sequences</taxon>
        <taxon>metagenomes</taxon>
        <taxon>ecological metagenomes</taxon>
    </lineage>
</organism>